<evidence type="ECO:0000313" key="1">
    <source>
        <dbReference type="EMBL" id="CEN31406.1"/>
    </source>
</evidence>
<gene>
    <name evidence="1" type="ORF">UMC4404_32801</name>
</gene>
<sequence>MYIKKCEYCGKEFKTTQPTTKYCGKYHAGKARAERQAFRKNKSN</sequence>
<dbReference type="EMBL" id="CDNY01000004">
    <property type="protein sequence ID" value="CEN31406.1"/>
    <property type="molecule type" value="Genomic_DNA"/>
</dbReference>
<comment type="caution">
    <text evidence="1">The sequence shown here is derived from an EMBL/GenBank/DDBJ whole genome shotgun (WGS) entry which is preliminary data.</text>
</comment>
<dbReference type="Proteomes" id="UP000049685">
    <property type="component" value="Unassembled WGS sequence"/>
</dbReference>
<proteinExistence type="predicted"/>
<dbReference type="RefSeq" id="WP_261291327.1">
    <property type="nucleotide sequence ID" value="NZ_CDNH01000001.1"/>
</dbReference>
<accession>A0A9P1KYR5</accession>
<protein>
    <submittedName>
        <fullName evidence="1">Uncharacterized protein</fullName>
    </submittedName>
</protein>
<reference evidence="2" key="1">
    <citation type="submission" date="2015-01" db="EMBL/GenBank/DDBJ databases">
        <authorList>
            <person name="Aslett A.Martin."/>
            <person name="De Silva Nishadi"/>
        </authorList>
    </citation>
    <scope>NUCLEOTIDE SEQUENCE [LARGE SCALE GENOMIC DNA]</scope>
    <source>
        <strain evidence="2">UMC4404</strain>
    </source>
</reference>
<evidence type="ECO:0000313" key="2">
    <source>
        <dbReference type="Proteomes" id="UP000049685"/>
    </source>
</evidence>
<organism evidence="1 2">
    <name type="scientific">Paraclostridium sordellii</name>
    <name type="common">Clostridium sordellii</name>
    <dbReference type="NCBI Taxonomy" id="1505"/>
    <lineage>
        <taxon>Bacteria</taxon>
        <taxon>Bacillati</taxon>
        <taxon>Bacillota</taxon>
        <taxon>Clostridia</taxon>
        <taxon>Peptostreptococcales</taxon>
        <taxon>Peptostreptococcaceae</taxon>
        <taxon>Paraclostridium</taxon>
    </lineage>
</organism>
<name>A0A9P1KYR5_PARSO</name>
<dbReference type="AlphaFoldDB" id="A0A9P1KYR5"/>